<comment type="similarity">
    <text evidence="1">Belongs to the FAD-binding monooxygenase family.</text>
</comment>
<sequence>MTERHVAIVGAGIAGLSTAIALKTQLKYTDFIIYEKAADVGGTWRDNTYPGCGSDVPGHAYSLSSELNPDWSTYLVSQPEIRTYWEKLFYKHDLGRYTLFNHEITSLNWDAEEQLWRLTVADHKAGTEKQAEAHLVVSAIGGFMYPLFPDIQGQESFKGFTWHSAQWRHDVDLKGKRIGVIGNGCSAAQLIPRVSENPTVEVVNFCRTRQWYSPRIQYTYPAWSRWIFRHIPLLLRFYRNYLMVKAELGYLIFNKRHTLLIGIVKRVFSTYMKRTAPGKYREVLVPSFPPGCKRIIIDPGFLESLHKPNVSMIWDPIEKIEETGIRLRTGEFIPVDVIVFATGYGLNPKVPMCGTTKISLQEYFASQGGPTSYMGTCVPGLPNLFTLLGPNVATGHSSVIFSEEVQIQYMLQLMRPVVNGKVKSFEVRPEASDAYNVWLQKRMEDSVWTECSSYYRSDRKQGKIIANFPGSMTLFWWTLRKPKWEDFKLVGGESWIERRRWSDRTRLFGAVAGLVALICFGLINYKSFRQDLYFWIQKVIDAWK</sequence>
<dbReference type="SUPFAM" id="SSF51905">
    <property type="entry name" value="FAD/NAD(P)-binding domain"/>
    <property type="match status" value="2"/>
</dbReference>
<dbReference type="InterPro" id="IPR051209">
    <property type="entry name" value="FAD-bind_Monooxygenase_sf"/>
</dbReference>
<gene>
    <name evidence="6" type="ORF">NEOLEDRAFT_1113238</name>
</gene>
<dbReference type="Gene3D" id="3.50.50.60">
    <property type="entry name" value="FAD/NAD(P)-binding domain"/>
    <property type="match status" value="2"/>
</dbReference>
<dbReference type="GO" id="GO:0050661">
    <property type="term" value="F:NADP binding"/>
    <property type="evidence" value="ECO:0007669"/>
    <property type="project" value="InterPro"/>
</dbReference>
<dbReference type="Proteomes" id="UP000076761">
    <property type="component" value="Unassembled WGS sequence"/>
</dbReference>
<evidence type="ECO:0000256" key="5">
    <source>
        <dbReference type="SAM" id="Phobius"/>
    </source>
</evidence>
<evidence type="ECO:0000313" key="7">
    <source>
        <dbReference type="Proteomes" id="UP000076761"/>
    </source>
</evidence>
<dbReference type="GO" id="GO:0050660">
    <property type="term" value="F:flavin adenine dinucleotide binding"/>
    <property type="evidence" value="ECO:0007669"/>
    <property type="project" value="InterPro"/>
</dbReference>
<dbReference type="Pfam" id="PF00743">
    <property type="entry name" value="FMO-like"/>
    <property type="match status" value="1"/>
</dbReference>
<dbReference type="PANTHER" id="PTHR42877:SF4">
    <property type="entry name" value="FAD_NAD(P)-BINDING DOMAIN-CONTAINING PROTEIN-RELATED"/>
    <property type="match status" value="1"/>
</dbReference>
<keyword evidence="3" id="KW-0274">FAD</keyword>
<proteinExistence type="inferred from homology"/>
<dbReference type="AlphaFoldDB" id="A0A165TBA7"/>
<dbReference type="OrthoDB" id="74360at2759"/>
<evidence type="ECO:0000256" key="2">
    <source>
        <dbReference type="ARBA" id="ARBA00022630"/>
    </source>
</evidence>
<keyword evidence="7" id="KW-1185">Reference proteome</keyword>
<evidence type="ECO:0000256" key="3">
    <source>
        <dbReference type="ARBA" id="ARBA00022827"/>
    </source>
</evidence>
<keyword evidence="5" id="KW-1133">Transmembrane helix</keyword>
<reference evidence="6 7" key="1">
    <citation type="journal article" date="2016" name="Mol. Biol. Evol.">
        <title>Comparative Genomics of Early-Diverging Mushroom-Forming Fungi Provides Insights into the Origins of Lignocellulose Decay Capabilities.</title>
        <authorList>
            <person name="Nagy L.G."/>
            <person name="Riley R."/>
            <person name="Tritt A."/>
            <person name="Adam C."/>
            <person name="Daum C."/>
            <person name="Floudas D."/>
            <person name="Sun H."/>
            <person name="Yadav J.S."/>
            <person name="Pangilinan J."/>
            <person name="Larsson K.H."/>
            <person name="Matsuura K."/>
            <person name="Barry K."/>
            <person name="Labutti K."/>
            <person name="Kuo R."/>
            <person name="Ohm R.A."/>
            <person name="Bhattacharya S.S."/>
            <person name="Shirouzu T."/>
            <person name="Yoshinaga Y."/>
            <person name="Martin F.M."/>
            <person name="Grigoriev I.V."/>
            <person name="Hibbett D.S."/>
        </authorList>
    </citation>
    <scope>NUCLEOTIDE SEQUENCE [LARGE SCALE GENOMIC DNA]</scope>
    <source>
        <strain evidence="6 7">HHB14362 ss-1</strain>
    </source>
</reference>
<keyword evidence="5" id="KW-0812">Transmembrane</keyword>
<accession>A0A165TBA7</accession>
<dbReference type="InterPro" id="IPR036188">
    <property type="entry name" value="FAD/NAD-bd_sf"/>
</dbReference>
<keyword evidence="2" id="KW-0285">Flavoprotein</keyword>
<protein>
    <submittedName>
        <fullName evidence="6">FAD/NAD(P)-binding domain-containing protein</fullName>
    </submittedName>
</protein>
<feature type="transmembrane region" description="Helical" evidence="5">
    <location>
        <begin position="507"/>
        <end position="525"/>
    </location>
</feature>
<evidence type="ECO:0000256" key="1">
    <source>
        <dbReference type="ARBA" id="ARBA00010139"/>
    </source>
</evidence>
<evidence type="ECO:0000256" key="4">
    <source>
        <dbReference type="ARBA" id="ARBA00023002"/>
    </source>
</evidence>
<dbReference type="PANTHER" id="PTHR42877">
    <property type="entry name" value="L-ORNITHINE N(5)-MONOOXYGENASE-RELATED"/>
    <property type="match status" value="1"/>
</dbReference>
<dbReference type="STRING" id="1314782.A0A165TBA7"/>
<dbReference type="EMBL" id="KV425567">
    <property type="protein sequence ID" value="KZT26420.1"/>
    <property type="molecule type" value="Genomic_DNA"/>
</dbReference>
<dbReference type="InParanoid" id="A0A165TBA7"/>
<keyword evidence="4" id="KW-0560">Oxidoreductase</keyword>
<keyword evidence="5" id="KW-0472">Membrane</keyword>
<dbReference type="GO" id="GO:0004499">
    <property type="term" value="F:N,N-dimethylaniline monooxygenase activity"/>
    <property type="evidence" value="ECO:0007669"/>
    <property type="project" value="InterPro"/>
</dbReference>
<organism evidence="6 7">
    <name type="scientific">Neolentinus lepideus HHB14362 ss-1</name>
    <dbReference type="NCBI Taxonomy" id="1314782"/>
    <lineage>
        <taxon>Eukaryota</taxon>
        <taxon>Fungi</taxon>
        <taxon>Dikarya</taxon>
        <taxon>Basidiomycota</taxon>
        <taxon>Agaricomycotina</taxon>
        <taxon>Agaricomycetes</taxon>
        <taxon>Gloeophyllales</taxon>
        <taxon>Gloeophyllaceae</taxon>
        <taxon>Neolentinus</taxon>
    </lineage>
</organism>
<evidence type="ECO:0000313" key="6">
    <source>
        <dbReference type="EMBL" id="KZT26420.1"/>
    </source>
</evidence>
<name>A0A165TBA7_9AGAM</name>
<dbReference type="InterPro" id="IPR020946">
    <property type="entry name" value="Flavin_mOase-like"/>
</dbReference>